<evidence type="ECO:0000259" key="1">
    <source>
        <dbReference type="Pfam" id="PF05699"/>
    </source>
</evidence>
<organism evidence="2 3">
    <name type="scientific">Dryococelus australis</name>
    <dbReference type="NCBI Taxonomy" id="614101"/>
    <lineage>
        <taxon>Eukaryota</taxon>
        <taxon>Metazoa</taxon>
        <taxon>Ecdysozoa</taxon>
        <taxon>Arthropoda</taxon>
        <taxon>Hexapoda</taxon>
        <taxon>Insecta</taxon>
        <taxon>Pterygota</taxon>
        <taxon>Neoptera</taxon>
        <taxon>Polyneoptera</taxon>
        <taxon>Phasmatodea</taxon>
        <taxon>Verophasmatodea</taxon>
        <taxon>Anareolatae</taxon>
        <taxon>Phasmatidae</taxon>
        <taxon>Eurycanthinae</taxon>
        <taxon>Dryococelus</taxon>
    </lineage>
</organism>
<keyword evidence="3" id="KW-1185">Reference proteome</keyword>
<proteinExistence type="predicted"/>
<dbReference type="Proteomes" id="UP001159363">
    <property type="component" value="Chromosome X"/>
</dbReference>
<sequence length="97" mass="11455">MIRYFSETYFVLNKKRLKTRLCVLYERQDFRTLRLLNFIINNNTEDTFQEVTKLILTLLITPITTAEAKCCFSALKRVKTFSRSTMCQECLNALAML</sequence>
<accession>A0ABQ9HMW8</accession>
<gene>
    <name evidence="2" type="ORF">PR048_011875</name>
</gene>
<dbReference type="InterPro" id="IPR008906">
    <property type="entry name" value="HATC_C_dom"/>
</dbReference>
<feature type="domain" description="HAT C-terminal dimerisation" evidence="1">
    <location>
        <begin position="31"/>
        <end position="97"/>
    </location>
</feature>
<reference evidence="2 3" key="1">
    <citation type="submission" date="2023-02" db="EMBL/GenBank/DDBJ databases">
        <title>LHISI_Scaffold_Assembly.</title>
        <authorList>
            <person name="Stuart O.P."/>
            <person name="Cleave R."/>
            <person name="Magrath M.J.L."/>
            <person name="Mikheyev A.S."/>
        </authorList>
    </citation>
    <scope>NUCLEOTIDE SEQUENCE [LARGE SCALE GENOMIC DNA]</scope>
    <source>
        <strain evidence="2">Daus_M_001</strain>
        <tissue evidence="2">Leg muscle</tissue>
    </source>
</reference>
<dbReference type="EMBL" id="JARBHB010000004">
    <property type="protein sequence ID" value="KAJ8885677.1"/>
    <property type="molecule type" value="Genomic_DNA"/>
</dbReference>
<comment type="caution">
    <text evidence="2">The sequence shown here is derived from an EMBL/GenBank/DDBJ whole genome shotgun (WGS) entry which is preliminary data.</text>
</comment>
<evidence type="ECO:0000313" key="2">
    <source>
        <dbReference type="EMBL" id="KAJ8885677.1"/>
    </source>
</evidence>
<name>A0ABQ9HMW8_9NEOP</name>
<protein>
    <recommendedName>
        <fullName evidence="1">HAT C-terminal dimerisation domain-containing protein</fullName>
    </recommendedName>
</protein>
<dbReference type="Pfam" id="PF05699">
    <property type="entry name" value="Dimer_Tnp_hAT"/>
    <property type="match status" value="1"/>
</dbReference>
<evidence type="ECO:0000313" key="3">
    <source>
        <dbReference type="Proteomes" id="UP001159363"/>
    </source>
</evidence>